<evidence type="ECO:0000313" key="1">
    <source>
        <dbReference type="EMBL" id="TDQ04894.1"/>
    </source>
</evidence>
<dbReference type="EMBL" id="SNXZ01000001">
    <property type="protein sequence ID" value="TDQ04894.1"/>
    <property type="molecule type" value="Genomic_DNA"/>
</dbReference>
<evidence type="ECO:0000313" key="2">
    <source>
        <dbReference type="Proteomes" id="UP000295444"/>
    </source>
</evidence>
<sequence>MTRTKAMLLAAGAAVLLVVAVVLAVVSPAKTVAGTPIAVVVNPVVAARDGAVAGASTAAPALTTADAADPEGTVDRMTRVATGPLLANLRTQRAHWVSQIRQSGMTATGEVLEVAPSAVDPAAGTATVLVLVEVTTSVDSSPRQQRMILDMSRTPQGWKAAAVSAAPVG</sequence>
<dbReference type="RefSeq" id="WP_133847732.1">
    <property type="nucleotide sequence ID" value="NZ_SNXZ01000001.1"/>
</dbReference>
<organism evidence="1 2">
    <name type="scientific">Labedaea rhizosphaerae</name>
    <dbReference type="NCBI Taxonomy" id="598644"/>
    <lineage>
        <taxon>Bacteria</taxon>
        <taxon>Bacillati</taxon>
        <taxon>Actinomycetota</taxon>
        <taxon>Actinomycetes</taxon>
        <taxon>Pseudonocardiales</taxon>
        <taxon>Pseudonocardiaceae</taxon>
        <taxon>Labedaea</taxon>
    </lineage>
</organism>
<dbReference type="OrthoDB" id="3472661at2"/>
<protein>
    <submittedName>
        <fullName evidence="1">Mce-associated membrane protein</fullName>
    </submittedName>
</protein>
<proteinExistence type="predicted"/>
<dbReference type="AlphaFoldDB" id="A0A4R6SLY1"/>
<accession>A0A4R6SLY1</accession>
<reference evidence="1 2" key="1">
    <citation type="submission" date="2019-03" db="EMBL/GenBank/DDBJ databases">
        <title>Genomic Encyclopedia of Type Strains, Phase IV (KMG-IV): sequencing the most valuable type-strain genomes for metagenomic binning, comparative biology and taxonomic classification.</title>
        <authorList>
            <person name="Goeker M."/>
        </authorList>
    </citation>
    <scope>NUCLEOTIDE SEQUENCE [LARGE SCALE GENOMIC DNA]</scope>
    <source>
        <strain evidence="1 2">DSM 45361</strain>
    </source>
</reference>
<name>A0A4R6SLY1_LABRH</name>
<dbReference type="Proteomes" id="UP000295444">
    <property type="component" value="Unassembled WGS sequence"/>
</dbReference>
<comment type="caution">
    <text evidence="1">The sequence shown here is derived from an EMBL/GenBank/DDBJ whole genome shotgun (WGS) entry which is preliminary data.</text>
</comment>
<keyword evidence="2" id="KW-1185">Reference proteome</keyword>
<gene>
    <name evidence="1" type="ORF">EV186_101855</name>
</gene>